<evidence type="ECO:0000256" key="3">
    <source>
        <dbReference type="ARBA" id="ARBA00023125"/>
    </source>
</evidence>
<reference evidence="6" key="1">
    <citation type="submission" date="2017-12" db="EMBL/GenBank/DDBJ databases">
        <authorList>
            <person name="Martens C."/>
            <person name="Dahlstrom E."/>
            <person name="Barbian K."/>
            <person name="Sykora L."/>
            <person name="Ricklefs S."/>
            <person name="Bruno D."/>
            <person name="Anzick I."/>
            <person name="Myles I."/>
            <person name="Datta S.K."/>
        </authorList>
    </citation>
    <scope>NUCLEOTIDE SEQUENCE</scope>
    <source>
        <strain evidence="6">AD2</strain>
    </source>
</reference>
<evidence type="ECO:0000256" key="1">
    <source>
        <dbReference type="ARBA" id="ARBA00009437"/>
    </source>
</evidence>
<dbReference type="PRINTS" id="PR00039">
    <property type="entry name" value="HTHLYSR"/>
</dbReference>
<dbReference type="Pfam" id="PF00126">
    <property type="entry name" value="HTH_1"/>
    <property type="match status" value="1"/>
</dbReference>
<evidence type="ECO:0000256" key="4">
    <source>
        <dbReference type="ARBA" id="ARBA00023163"/>
    </source>
</evidence>
<dbReference type="InterPro" id="IPR050950">
    <property type="entry name" value="HTH-type_LysR_regulators"/>
</dbReference>
<dbReference type="Gene3D" id="3.40.190.290">
    <property type="match status" value="1"/>
</dbReference>
<dbReference type="InterPro" id="IPR005119">
    <property type="entry name" value="LysR_subst-bd"/>
</dbReference>
<gene>
    <name evidence="6" type="ORF">RADP37_05268</name>
</gene>
<dbReference type="RefSeq" id="WP_314216350.1">
    <property type="nucleotide sequence ID" value="NZ_CP025189.1"/>
</dbReference>
<evidence type="ECO:0000256" key="2">
    <source>
        <dbReference type="ARBA" id="ARBA00023015"/>
    </source>
</evidence>
<dbReference type="GO" id="GO:0003700">
    <property type="term" value="F:DNA-binding transcription factor activity"/>
    <property type="evidence" value="ECO:0007669"/>
    <property type="project" value="InterPro"/>
</dbReference>
<dbReference type="EMBL" id="CP025189">
    <property type="protein sequence ID" value="AWV21485.1"/>
    <property type="molecule type" value="Genomic_DNA"/>
</dbReference>
<feature type="domain" description="HTH lysR-type" evidence="5">
    <location>
        <begin position="11"/>
        <end position="68"/>
    </location>
</feature>
<evidence type="ECO:0000259" key="5">
    <source>
        <dbReference type="PROSITE" id="PS50931"/>
    </source>
</evidence>
<keyword evidence="3" id="KW-0238">DNA-binding</keyword>
<dbReference type="Pfam" id="PF03466">
    <property type="entry name" value="LysR_substrate"/>
    <property type="match status" value="1"/>
</dbReference>
<proteinExistence type="inferred from homology"/>
<dbReference type="AlphaFoldDB" id="A0A4Y1MTX5"/>
<keyword evidence="2" id="KW-0805">Transcription regulation</keyword>
<dbReference type="CDD" id="cd05466">
    <property type="entry name" value="PBP2_LTTR_substrate"/>
    <property type="match status" value="1"/>
</dbReference>
<dbReference type="PANTHER" id="PTHR30419">
    <property type="entry name" value="HTH-TYPE TRANSCRIPTIONAL REGULATOR YBHD"/>
    <property type="match status" value="1"/>
</dbReference>
<dbReference type="Gene3D" id="1.10.10.10">
    <property type="entry name" value="Winged helix-like DNA-binding domain superfamily/Winged helix DNA-binding domain"/>
    <property type="match status" value="1"/>
</dbReference>
<evidence type="ECO:0000313" key="6">
    <source>
        <dbReference type="EMBL" id="AWV21485.1"/>
    </source>
</evidence>
<dbReference type="InterPro" id="IPR000847">
    <property type="entry name" value="LysR_HTH_N"/>
</dbReference>
<dbReference type="PROSITE" id="PS50931">
    <property type="entry name" value="HTH_LYSR"/>
    <property type="match status" value="1"/>
</dbReference>
<accession>A0A4Y1MTX5</accession>
<organism evidence="6">
    <name type="scientific">Roseomonas mucosa</name>
    <dbReference type="NCBI Taxonomy" id="207340"/>
    <lineage>
        <taxon>Bacteria</taxon>
        <taxon>Pseudomonadati</taxon>
        <taxon>Pseudomonadota</taxon>
        <taxon>Alphaproteobacteria</taxon>
        <taxon>Acetobacterales</taxon>
        <taxon>Roseomonadaceae</taxon>
        <taxon>Roseomonas</taxon>
    </lineage>
</organism>
<dbReference type="SUPFAM" id="SSF46785">
    <property type="entry name" value="Winged helix' DNA-binding domain"/>
    <property type="match status" value="1"/>
</dbReference>
<protein>
    <submittedName>
        <fullName evidence="6">Transcriptional regulator, LysR family</fullName>
    </submittedName>
</protein>
<name>A0A4Y1MTX5_9PROT</name>
<dbReference type="GO" id="GO:0005829">
    <property type="term" value="C:cytosol"/>
    <property type="evidence" value="ECO:0007669"/>
    <property type="project" value="TreeGrafter"/>
</dbReference>
<dbReference type="GO" id="GO:0003677">
    <property type="term" value="F:DNA binding"/>
    <property type="evidence" value="ECO:0007669"/>
    <property type="project" value="UniProtKB-KW"/>
</dbReference>
<dbReference type="FunFam" id="1.10.10.10:FF:000001">
    <property type="entry name" value="LysR family transcriptional regulator"/>
    <property type="match status" value="1"/>
</dbReference>
<dbReference type="PANTHER" id="PTHR30419:SF8">
    <property type="entry name" value="NITROGEN ASSIMILATION TRANSCRIPTIONAL ACTIVATOR-RELATED"/>
    <property type="match status" value="1"/>
</dbReference>
<keyword evidence="4" id="KW-0804">Transcription</keyword>
<dbReference type="InterPro" id="IPR036388">
    <property type="entry name" value="WH-like_DNA-bd_sf"/>
</dbReference>
<sequence length="321" mass="35113">MEWTDRIGRRLSPRDLHVFLAVIEEGSMAKAAARLAVSRPVVSRAISDLEQALGVRLLDRAPEGVAPTRYGEALLHRARAVFDELRQGVEDLATLADPNAATLRIGSSPVNEAGLLPKVIERLSLRYPRMRFVTLTGTVATRMDALRDRRVDLALARAHAEDPGPDFVFEPLMHERLLVVTAEGSPWAGWGGRSLAELADAAWIIAQPEMAEGSPVGAAFAAAGAALPQRLIVSDSLSFRLSMLQARQHLTFMPDSAVLLAPRPPWLRVLPVELPRWRLPVVVATLRHRRPTTATELFIAEAHAVIREIAAQDPSMLPGYG</sequence>
<dbReference type="InterPro" id="IPR036390">
    <property type="entry name" value="WH_DNA-bd_sf"/>
</dbReference>
<comment type="similarity">
    <text evidence="1">Belongs to the LysR transcriptional regulatory family.</text>
</comment>
<dbReference type="SUPFAM" id="SSF53850">
    <property type="entry name" value="Periplasmic binding protein-like II"/>
    <property type="match status" value="1"/>
</dbReference>